<comment type="caution">
    <text evidence="1">The sequence shown here is derived from an EMBL/GenBank/DDBJ whole genome shotgun (WGS) entry which is preliminary data.</text>
</comment>
<protein>
    <submittedName>
        <fullName evidence="1">Uncharacterized protein</fullName>
    </submittedName>
</protein>
<dbReference type="EMBL" id="JMQP01000002">
    <property type="protein sequence ID" value="KIS34940.1"/>
    <property type="molecule type" value="Genomic_DNA"/>
</dbReference>
<name>A0A158SVP6_HAEIF</name>
<organism evidence="1 2">
    <name type="scientific">Haemophilus influenzae</name>
    <dbReference type="NCBI Taxonomy" id="727"/>
    <lineage>
        <taxon>Bacteria</taxon>
        <taxon>Pseudomonadati</taxon>
        <taxon>Pseudomonadota</taxon>
        <taxon>Gammaproteobacteria</taxon>
        <taxon>Pasteurellales</taxon>
        <taxon>Pasteurellaceae</taxon>
        <taxon>Haemophilus</taxon>
    </lineage>
</organism>
<reference evidence="1 2" key="1">
    <citation type="submission" date="2014-05" db="EMBL/GenBank/DDBJ databases">
        <title>Methylome analysis of the phasevarions of Haemophilus influenzae.</title>
        <authorList>
            <person name="Atack J.M."/>
            <person name="Fox K.L."/>
            <person name="Power P.M."/>
            <person name="Clark T."/>
            <person name="Jurcisek J."/>
            <person name="Korlach J."/>
            <person name="Bakaletz L.O."/>
            <person name="Jennings M.P."/>
        </authorList>
    </citation>
    <scope>NUCLEOTIDE SEQUENCE [LARGE SCALE GENOMIC DNA]</scope>
    <source>
        <strain evidence="1 2">1209</strain>
    </source>
</reference>
<dbReference type="AlphaFoldDB" id="A0A158SVP6"/>
<sequence>MKYIFPYANYDIFTNARKEIPNVFGKNTLTIRVNISVS</sequence>
<gene>
    <name evidence="1" type="ORF">NTHI1209_00543</name>
</gene>
<accession>A0A158SVP6</accession>
<dbReference type="PATRIC" id="fig|727.582.peg.485"/>
<evidence type="ECO:0000313" key="1">
    <source>
        <dbReference type="EMBL" id="KIS34940.1"/>
    </source>
</evidence>
<dbReference type="Proteomes" id="UP000050700">
    <property type="component" value="Unassembled WGS sequence"/>
</dbReference>
<proteinExistence type="predicted"/>
<evidence type="ECO:0000313" key="2">
    <source>
        <dbReference type="Proteomes" id="UP000050700"/>
    </source>
</evidence>